<proteinExistence type="predicted"/>
<dbReference type="InterPro" id="IPR036097">
    <property type="entry name" value="HisK_dim/P_sf"/>
</dbReference>
<dbReference type="CDD" id="cd00082">
    <property type="entry name" value="HisKA"/>
    <property type="match status" value="1"/>
</dbReference>
<dbReference type="SUPFAM" id="SSF55874">
    <property type="entry name" value="ATPase domain of HSP90 chaperone/DNA topoisomerase II/histidine kinase"/>
    <property type="match status" value="1"/>
</dbReference>
<evidence type="ECO:0000256" key="2">
    <source>
        <dbReference type="ARBA" id="ARBA00012438"/>
    </source>
</evidence>
<reference evidence="5 6" key="1">
    <citation type="submission" date="2019-06" db="EMBL/GenBank/DDBJ databases">
        <title>Persicimonas caeni gen. nov., sp. nov., a predatory bacterium isolated from solar saltern.</title>
        <authorList>
            <person name="Wang S."/>
        </authorList>
    </citation>
    <scope>NUCLEOTIDE SEQUENCE [LARGE SCALE GENOMIC DNA]</scope>
    <source>
        <strain evidence="5 6">YN101</strain>
    </source>
</reference>
<dbReference type="AlphaFoldDB" id="A0A4Y6PRJ7"/>
<dbReference type="PANTHER" id="PTHR43065:SF50">
    <property type="entry name" value="HISTIDINE KINASE"/>
    <property type="match status" value="1"/>
</dbReference>
<dbReference type="Proteomes" id="UP000315995">
    <property type="component" value="Chromosome"/>
</dbReference>
<dbReference type="InterPro" id="IPR003661">
    <property type="entry name" value="HisK_dim/P_dom"/>
</dbReference>
<dbReference type="SMART" id="SM00388">
    <property type="entry name" value="HisKA"/>
    <property type="match status" value="1"/>
</dbReference>
<evidence type="ECO:0000313" key="5">
    <source>
        <dbReference type="EMBL" id="QDG50931.1"/>
    </source>
</evidence>
<dbReference type="InterPro" id="IPR036890">
    <property type="entry name" value="HATPase_C_sf"/>
</dbReference>
<accession>A0A5B8Y2M0</accession>
<dbReference type="SUPFAM" id="SSF47384">
    <property type="entry name" value="Homodimeric domain of signal transducing histidine kinase"/>
    <property type="match status" value="1"/>
</dbReference>
<dbReference type="Gene3D" id="3.30.450.40">
    <property type="match status" value="1"/>
</dbReference>
<dbReference type="InterPro" id="IPR003018">
    <property type="entry name" value="GAF"/>
</dbReference>
<protein>
    <recommendedName>
        <fullName evidence="2">histidine kinase</fullName>
        <ecNumber evidence="2">2.7.13.3</ecNumber>
    </recommendedName>
</protein>
<dbReference type="Pfam" id="PF00512">
    <property type="entry name" value="HisKA"/>
    <property type="match status" value="1"/>
</dbReference>
<dbReference type="Gene3D" id="1.10.287.130">
    <property type="match status" value="1"/>
</dbReference>
<dbReference type="EC" id="2.7.13.3" evidence="2"/>
<dbReference type="PANTHER" id="PTHR43065">
    <property type="entry name" value="SENSOR HISTIDINE KINASE"/>
    <property type="match status" value="1"/>
</dbReference>
<dbReference type="Pfam" id="PF01590">
    <property type="entry name" value="GAF"/>
    <property type="match status" value="1"/>
</dbReference>
<dbReference type="EMBL" id="CP041186">
    <property type="protein sequence ID" value="QDG50931.1"/>
    <property type="molecule type" value="Genomic_DNA"/>
</dbReference>
<evidence type="ECO:0000256" key="3">
    <source>
        <dbReference type="ARBA" id="ARBA00022553"/>
    </source>
</evidence>
<dbReference type="OrthoDB" id="5522918at2"/>
<dbReference type="InterPro" id="IPR005467">
    <property type="entry name" value="His_kinase_dom"/>
</dbReference>
<dbReference type="SMART" id="SM00387">
    <property type="entry name" value="HATPase_c"/>
    <property type="match status" value="1"/>
</dbReference>
<organism evidence="5 6">
    <name type="scientific">Persicimonas caeni</name>
    <dbReference type="NCBI Taxonomy" id="2292766"/>
    <lineage>
        <taxon>Bacteria</taxon>
        <taxon>Deltaproteobacteria</taxon>
        <taxon>Bradymonadales</taxon>
        <taxon>Bradymonadaceae</taxon>
        <taxon>Persicimonas</taxon>
    </lineage>
</organism>
<name>A0A4Y6PRJ7_PERCE</name>
<feature type="domain" description="Histidine kinase" evidence="4">
    <location>
        <begin position="185"/>
        <end position="413"/>
    </location>
</feature>
<sequence>MTTPRWSNHCSRHLMHNPKQLLPVAVSASKSLERSLRAIVNGLDIAGGALYLVDRNNELKRIVASANYPEPLPNEAYLLEMVAADQIELIADAHAHPKLCEHPWVCESPRWRSLAVAPLKLARAQAPFGYLLIADDQPQRFDASTQTVLEDVAHLVTERLELQLSQAEVAGEMDRMITIGILAAGVAHEINNPLSFVGGNLQFALRLLDSEFDRDDLPSAVSESLSDINEALRDALEGSRRVRNVVRDLRRLAGGNGTDDYTIEPVDVLESLKSSLSIARKHIEQRAKLVEQLTHTPMVMGNDSKLGQVFLNLLINAAQAIPRDNTGDNEVRVRTYERDGDVVISITDTGTGITEEALEHIFTPFFTTKPTNEGTGLGLAISHNIVRNLSGDIEVETALDEGTTFRVVLPSVDKVVQQMPRT</sequence>
<dbReference type="PROSITE" id="PS50109">
    <property type="entry name" value="HIS_KIN"/>
    <property type="match status" value="1"/>
</dbReference>
<gene>
    <name evidence="5" type="ORF">FIV42_09350</name>
</gene>
<keyword evidence="6" id="KW-1185">Reference proteome</keyword>
<dbReference type="InterPro" id="IPR029016">
    <property type="entry name" value="GAF-like_dom_sf"/>
</dbReference>
<evidence type="ECO:0000313" key="6">
    <source>
        <dbReference type="Proteomes" id="UP000315995"/>
    </source>
</evidence>
<dbReference type="SUPFAM" id="SSF55781">
    <property type="entry name" value="GAF domain-like"/>
    <property type="match status" value="1"/>
</dbReference>
<keyword evidence="3" id="KW-0597">Phosphoprotein</keyword>
<evidence type="ECO:0000259" key="4">
    <source>
        <dbReference type="PROSITE" id="PS50109"/>
    </source>
</evidence>
<dbReference type="GO" id="GO:0000155">
    <property type="term" value="F:phosphorelay sensor kinase activity"/>
    <property type="evidence" value="ECO:0007669"/>
    <property type="project" value="InterPro"/>
</dbReference>
<accession>A0A4Y6PRJ7</accession>
<dbReference type="Pfam" id="PF02518">
    <property type="entry name" value="HATPase_c"/>
    <property type="match status" value="1"/>
</dbReference>
<dbReference type="InterPro" id="IPR004358">
    <property type="entry name" value="Sig_transdc_His_kin-like_C"/>
</dbReference>
<dbReference type="InterPro" id="IPR003594">
    <property type="entry name" value="HATPase_dom"/>
</dbReference>
<dbReference type="Gene3D" id="3.30.565.10">
    <property type="entry name" value="Histidine kinase-like ATPase, C-terminal domain"/>
    <property type="match status" value="1"/>
</dbReference>
<comment type="catalytic activity">
    <reaction evidence="1">
        <text>ATP + protein L-histidine = ADP + protein N-phospho-L-histidine.</text>
        <dbReference type="EC" id="2.7.13.3"/>
    </reaction>
</comment>
<evidence type="ECO:0000256" key="1">
    <source>
        <dbReference type="ARBA" id="ARBA00000085"/>
    </source>
</evidence>
<dbReference type="PRINTS" id="PR00344">
    <property type="entry name" value="BCTRLSENSOR"/>
</dbReference>
<dbReference type="SMART" id="SM00065">
    <property type="entry name" value="GAF"/>
    <property type="match status" value="1"/>
</dbReference>